<dbReference type="InterPro" id="IPR025304">
    <property type="entry name" value="ALIX_V_dom"/>
</dbReference>
<dbReference type="Pfam" id="PF03097">
    <property type="entry name" value="BRO1"/>
    <property type="match status" value="1"/>
</dbReference>
<evidence type="ECO:0000256" key="2">
    <source>
        <dbReference type="SAM" id="MobiDB-lite"/>
    </source>
</evidence>
<dbReference type="CDD" id="cd09240">
    <property type="entry name" value="BRO1_Alix"/>
    <property type="match status" value="1"/>
</dbReference>
<feature type="coiled-coil region" evidence="1">
    <location>
        <begin position="550"/>
        <end position="584"/>
    </location>
</feature>
<gene>
    <name evidence="4" type="ORF">WR25_13472</name>
</gene>
<evidence type="ECO:0000259" key="3">
    <source>
        <dbReference type="PROSITE" id="PS51180"/>
    </source>
</evidence>
<feature type="compositionally biased region" description="Pro residues" evidence="2">
    <location>
        <begin position="834"/>
        <end position="846"/>
    </location>
</feature>
<feature type="compositionally biased region" description="Low complexity" evidence="2">
    <location>
        <begin position="847"/>
        <end position="857"/>
    </location>
</feature>
<dbReference type="SMART" id="SM01041">
    <property type="entry name" value="BRO1"/>
    <property type="match status" value="1"/>
</dbReference>
<evidence type="ECO:0000313" key="4">
    <source>
        <dbReference type="EMBL" id="PAV73056.1"/>
    </source>
</evidence>
<dbReference type="Pfam" id="PF13949">
    <property type="entry name" value="ALIX_LYPXL_bnd"/>
    <property type="match status" value="1"/>
</dbReference>
<accession>A0A2A2KGB8</accession>
<reference evidence="4 5" key="1">
    <citation type="journal article" date="2017" name="Curr. Biol.">
        <title>Genome architecture and evolution of a unichromosomal asexual nematode.</title>
        <authorList>
            <person name="Fradin H."/>
            <person name="Zegar C."/>
            <person name="Gutwein M."/>
            <person name="Lucas J."/>
            <person name="Kovtun M."/>
            <person name="Corcoran D."/>
            <person name="Baugh L.R."/>
            <person name="Kiontke K."/>
            <person name="Gunsalus K."/>
            <person name="Fitch D.H."/>
            <person name="Piano F."/>
        </authorList>
    </citation>
    <scope>NUCLEOTIDE SEQUENCE [LARGE SCALE GENOMIC DNA]</scope>
    <source>
        <strain evidence="4">PF1309</strain>
    </source>
</reference>
<dbReference type="EMBL" id="LIAE01008670">
    <property type="protein sequence ID" value="PAV73056.1"/>
    <property type="molecule type" value="Genomic_DNA"/>
</dbReference>
<dbReference type="FunFam" id="1.25.40.280:FF:000001">
    <property type="entry name" value="programmed cell death 6-interacting protein-like isoform X1"/>
    <property type="match status" value="1"/>
</dbReference>
<organism evidence="4 5">
    <name type="scientific">Diploscapter pachys</name>
    <dbReference type="NCBI Taxonomy" id="2018661"/>
    <lineage>
        <taxon>Eukaryota</taxon>
        <taxon>Metazoa</taxon>
        <taxon>Ecdysozoa</taxon>
        <taxon>Nematoda</taxon>
        <taxon>Chromadorea</taxon>
        <taxon>Rhabditida</taxon>
        <taxon>Rhabditina</taxon>
        <taxon>Rhabditomorpha</taxon>
        <taxon>Rhabditoidea</taxon>
        <taxon>Rhabditidae</taxon>
        <taxon>Diploscapter</taxon>
    </lineage>
</organism>
<dbReference type="GO" id="GO:0005768">
    <property type="term" value="C:endosome"/>
    <property type="evidence" value="ECO:0007669"/>
    <property type="project" value="TreeGrafter"/>
</dbReference>
<keyword evidence="5" id="KW-1185">Reference proteome</keyword>
<dbReference type="PROSITE" id="PS51180">
    <property type="entry name" value="BRO1"/>
    <property type="match status" value="1"/>
</dbReference>
<protein>
    <recommendedName>
        <fullName evidence="3">BRO1 domain-containing protein</fullName>
    </recommendedName>
</protein>
<evidence type="ECO:0000313" key="5">
    <source>
        <dbReference type="Proteomes" id="UP000218231"/>
    </source>
</evidence>
<dbReference type="STRING" id="2018661.A0A2A2KGB8"/>
<dbReference type="AlphaFoldDB" id="A0A2A2KGB8"/>
<dbReference type="PANTHER" id="PTHR23030">
    <property type="entry name" value="PCD6 INTERACTING PROTEIN-RELATED"/>
    <property type="match status" value="1"/>
</dbReference>
<dbReference type="InterPro" id="IPR004328">
    <property type="entry name" value="BRO1_dom"/>
</dbReference>
<dbReference type="Gene3D" id="1.20.120.560">
    <property type="entry name" value="alix/aip1 in complex with the ypdl late domain"/>
    <property type="match status" value="1"/>
</dbReference>
<keyword evidence="1" id="KW-0175">Coiled coil</keyword>
<dbReference type="PANTHER" id="PTHR23030:SF39">
    <property type="entry name" value="PROGRAMMED CELL DEATH 6-INTERACTING PROTEIN"/>
    <property type="match status" value="1"/>
</dbReference>
<sequence length="857" mass="95487">MSFHLLAAPPKSTAEVDLVKPLNSYIQSVYNTSEDDKSEIAEAVQELNKLRTKACCQPLDKSQQGLDVLLRYFDQLVSIENKVIISATQNPVVFKWKDAFDKGSLFSSRAALSLSDGSFERAAVLFNCGALMSQIAATQPMLTDEEIKTSAKLFQQSSGVFVKLRDSILGMVQQEPTPDLMPDTLAALSALMLAQAQETIYIKGHKDKMKPASLTKIAAQVADFYAEAHKSMTKDIVKSIWDKEWLNTVNGKTMLYQAVAQFHQSEVNGEAREIGEQLSRLTEAQRLTETALKYLPSSPYFTEQQNNINKAFTTAKKDNDFIYHERVADFRSLPALPKAALVKPTPVAHPMSPRYKDMFVSLVPIQVHNAMLSYDGRKAELVNMETGRLREHTQLMNGILASLNLPAALDDVTSTETLPESMKQKSAKLKQAGGYAEIQRMFTEMPTLYKRNEEILDETNRVLTEEKNSDDNLRNQFVGKWNRMSSEQLTGPLVQEIGKYRGILHTASNADKMVRDKFEANRQGIELLSKNEVDLRNSIPNQQAHATGGASEAVTKLKELMNDVQQIKVEREKIEKDLKNVNCDIANDFLKAMTESQLINEEHISKEKINQLYGPLKQQVANSIKRQEEVLEEVQKWNNVFAREKSGTSSGAERERVLKMLATAADAFTELKANLDEGAKFYNDLTPILVRLQQKVSDFAFARQTEKEDLMRQLQQNIVSGGGSSNSGSSPGGSASQAPRAPPPRPPPPSNSVEAPIPPPRMQQAIPGQVNFPPQAQQQQQVPYPFSPYGQPQPFQPNFFPSQANPYPTYPGAFGAYSAFQQPPPNYSAFSGFPPNPQAPQAPQAPHPNTNNPFYQN</sequence>
<dbReference type="Proteomes" id="UP000218231">
    <property type="component" value="Unassembled WGS sequence"/>
</dbReference>
<feature type="region of interest" description="Disordered" evidence="2">
    <location>
        <begin position="718"/>
        <end position="857"/>
    </location>
</feature>
<dbReference type="OrthoDB" id="2141925at2759"/>
<feature type="compositionally biased region" description="Low complexity" evidence="2">
    <location>
        <begin position="769"/>
        <end position="803"/>
    </location>
</feature>
<evidence type="ECO:0000256" key="1">
    <source>
        <dbReference type="SAM" id="Coils"/>
    </source>
</evidence>
<dbReference type="Gene3D" id="1.25.40.280">
    <property type="entry name" value="alix/aip1 like domains"/>
    <property type="match status" value="1"/>
</dbReference>
<proteinExistence type="predicted"/>
<feature type="compositionally biased region" description="Low complexity" evidence="2">
    <location>
        <begin position="726"/>
        <end position="739"/>
    </location>
</feature>
<feature type="compositionally biased region" description="Pro residues" evidence="2">
    <location>
        <begin position="740"/>
        <end position="761"/>
    </location>
</feature>
<dbReference type="InterPro" id="IPR038499">
    <property type="entry name" value="BRO1_sf"/>
</dbReference>
<dbReference type="GO" id="GO:0000281">
    <property type="term" value="P:mitotic cytokinesis"/>
    <property type="evidence" value="ECO:0007669"/>
    <property type="project" value="TreeGrafter"/>
</dbReference>
<feature type="domain" description="BRO1" evidence="3">
    <location>
        <begin position="4"/>
        <end position="400"/>
    </location>
</feature>
<comment type="caution">
    <text evidence="4">The sequence shown here is derived from an EMBL/GenBank/DDBJ whole genome shotgun (WGS) entry which is preliminary data.</text>
</comment>
<dbReference type="Gene3D" id="1.20.140.50">
    <property type="entry name" value="alix/aip1 like domains"/>
    <property type="match status" value="1"/>
</dbReference>
<name>A0A2A2KGB8_9BILA</name>